<dbReference type="GeneID" id="17319263"/>
<evidence type="ECO:0000313" key="2">
    <source>
        <dbReference type="Proteomes" id="UP000012073"/>
    </source>
</evidence>
<keyword evidence="2" id="KW-1185">Reference proteome</keyword>
<name>R7QSY7_CHOCR</name>
<dbReference type="EMBL" id="HG002333">
    <property type="protein sequence ID" value="CDF41254.1"/>
    <property type="molecule type" value="Genomic_DNA"/>
</dbReference>
<organism evidence="1 2">
    <name type="scientific">Chondrus crispus</name>
    <name type="common">Carrageen Irish moss</name>
    <name type="synonym">Polymorpha crispa</name>
    <dbReference type="NCBI Taxonomy" id="2769"/>
    <lineage>
        <taxon>Eukaryota</taxon>
        <taxon>Rhodophyta</taxon>
        <taxon>Florideophyceae</taxon>
        <taxon>Rhodymeniophycidae</taxon>
        <taxon>Gigartinales</taxon>
        <taxon>Gigartinaceae</taxon>
        <taxon>Chondrus</taxon>
    </lineage>
</organism>
<dbReference type="KEGG" id="ccp:CHC_T00007779001"/>
<dbReference type="AlphaFoldDB" id="R7QSY7"/>
<gene>
    <name evidence="1" type="ORF">CHC_T00007779001</name>
</gene>
<protein>
    <submittedName>
        <fullName evidence="1">Uncharacterized protein</fullName>
    </submittedName>
</protein>
<dbReference type="Gramene" id="CDF41254">
    <property type="protein sequence ID" value="CDF41254"/>
    <property type="gene ID" value="CHC_T00007779001"/>
</dbReference>
<evidence type="ECO:0000313" key="1">
    <source>
        <dbReference type="EMBL" id="CDF41254.1"/>
    </source>
</evidence>
<sequence>MWGLQRQNAPIGAMPMRVAKIPLPFLVAARADTDHTTGPGQVAITGRYDSRKDSFAVDAAYAIDDNNTAYATYGVTDEKLVDLGLETGFTAYGRRNTLDMTYNPPKDSASIKLAVRQGKTKITAASTFYNIQSSKLSDHSERYELDAKLSGVESLKMSFDGKSKASKVKVSRKLDPKNKLEAVYNYKDHTSRSASLTFKHQYSKIHTLSIATDYGDRKFKAEWDCKTDNGPWTVTTAFPFNASPHKGEWKIKRRFEF</sequence>
<dbReference type="RefSeq" id="XP_005711548.1">
    <property type="nucleotide sequence ID" value="XM_005711491.1"/>
</dbReference>
<proteinExistence type="predicted"/>
<accession>R7QSY7</accession>
<reference evidence="2" key="1">
    <citation type="journal article" date="2013" name="Proc. Natl. Acad. Sci. U.S.A.">
        <title>Genome structure and metabolic features in the red seaweed Chondrus crispus shed light on evolution of the Archaeplastida.</title>
        <authorList>
            <person name="Collen J."/>
            <person name="Porcel B."/>
            <person name="Carre W."/>
            <person name="Ball S.G."/>
            <person name="Chaparro C."/>
            <person name="Tonon T."/>
            <person name="Barbeyron T."/>
            <person name="Michel G."/>
            <person name="Noel B."/>
            <person name="Valentin K."/>
            <person name="Elias M."/>
            <person name="Artiguenave F."/>
            <person name="Arun A."/>
            <person name="Aury J.M."/>
            <person name="Barbosa-Neto J.F."/>
            <person name="Bothwell J.H."/>
            <person name="Bouget F.Y."/>
            <person name="Brillet L."/>
            <person name="Cabello-Hurtado F."/>
            <person name="Capella-Gutierrez S."/>
            <person name="Charrier B."/>
            <person name="Cladiere L."/>
            <person name="Cock J.M."/>
            <person name="Coelho S.M."/>
            <person name="Colleoni C."/>
            <person name="Czjzek M."/>
            <person name="Da Silva C."/>
            <person name="Delage L."/>
            <person name="Denoeud F."/>
            <person name="Deschamps P."/>
            <person name="Dittami S.M."/>
            <person name="Gabaldon T."/>
            <person name="Gachon C.M."/>
            <person name="Groisillier A."/>
            <person name="Herve C."/>
            <person name="Jabbari K."/>
            <person name="Katinka M."/>
            <person name="Kloareg B."/>
            <person name="Kowalczyk N."/>
            <person name="Labadie K."/>
            <person name="Leblanc C."/>
            <person name="Lopez P.J."/>
            <person name="McLachlan D.H."/>
            <person name="Meslet-Cladiere L."/>
            <person name="Moustafa A."/>
            <person name="Nehr Z."/>
            <person name="Nyvall Collen P."/>
            <person name="Panaud O."/>
            <person name="Partensky F."/>
            <person name="Poulain J."/>
            <person name="Rensing S.A."/>
            <person name="Rousvoal S."/>
            <person name="Samson G."/>
            <person name="Symeonidi A."/>
            <person name="Weissenbach J."/>
            <person name="Zambounis A."/>
            <person name="Wincker P."/>
            <person name="Boyen C."/>
        </authorList>
    </citation>
    <scope>NUCLEOTIDE SEQUENCE [LARGE SCALE GENOMIC DNA]</scope>
    <source>
        <strain evidence="2">cv. Stackhouse</strain>
    </source>
</reference>
<dbReference type="OMA" id="WASNADN"/>
<dbReference type="Proteomes" id="UP000012073">
    <property type="component" value="Unassembled WGS sequence"/>
</dbReference>
<dbReference type="OrthoDB" id="10367869at2759"/>